<accession>E2N9Q8</accession>
<dbReference type="EMBL" id="ACCH01000096">
    <property type="protein sequence ID" value="EEF91326.1"/>
    <property type="molecule type" value="Genomic_DNA"/>
</dbReference>
<evidence type="ECO:0000313" key="1">
    <source>
        <dbReference type="EMBL" id="EEF91326.1"/>
    </source>
</evidence>
<sequence length="40" mass="4730">MCFLKDKKTKMGAYCLKKDSTAERFAEKVLYLPKMRNTLK</sequence>
<name>E2N9Q8_9BACE</name>
<proteinExistence type="predicted"/>
<organism evidence="1 2">
    <name type="scientific">Bacteroides cellulosilyticus DSM 14838</name>
    <dbReference type="NCBI Taxonomy" id="537012"/>
    <lineage>
        <taxon>Bacteria</taxon>
        <taxon>Pseudomonadati</taxon>
        <taxon>Bacteroidota</taxon>
        <taxon>Bacteroidia</taxon>
        <taxon>Bacteroidales</taxon>
        <taxon>Bacteroidaceae</taxon>
        <taxon>Bacteroides</taxon>
    </lineage>
</organism>
<dbReference type="HOGENOM" id="CLU_3284569_0_0_10"/>
<gene>
    <name evidence="1" type="ORF">BACCELL_01004</name>
</gene>
<dbReference type="AlphaFoldDB" id="E2N9Q8"/>
<comment type="caution">
    <text evidence="1">The sequence shown here is derived from an EMBL/GenBank/DDBJ whole genome shotgun (WGS) entry which is preliminary data.</text>
</comment>
<evidence type="ECO:0000313" key="2">
    <source>
        <dbReference type="Proteomes" id="UP000003711"/>
    </source>
</evidence>
<reference evidence="1 2" key="2">
    <citation type="submission" date="2009-01" db="EMBL/GenBank/DDBJ databases">
        <title>Draft genome sequence of Bacteroides cellulosilyticus (DSM 14838).</title>
        <authorList>
            <person name="Sudarsanam P."/>
            <person name="Ley R."/>
            <person name="Guruge J."/>
            <person name="Turnbaugh P.J."/>
            <person name="Mahowald M."/>
            <person name="Liep D."/>
            <person name="Gordon J."/>
        </authorList>
    </citation>
    <scope>NUCLEOTIDE SEQUENCE [LARGE SCALE GENOMIC DNA]</scope>
    <source>
        <strain evidence="1 2">DSM 14838</strain>
    </source>
</reference>
<reference evidence="1 2" key="1">
    <citation type="submission" date="2008-12" db="EMBL/GenBank/DDBJ databases">
        <authorList>
            <person name="Fulton L."/>
            <person name="Clifton S."/>
            <person name="Fulton B."/>
            <person name="Xu J."/>
            <person name="Minx P."/>
            <person name="Pepin K.H."/>
            <person name="Johnson M."/>
            <person name="Bhonagiri V."/>
            <person name="Nash W.E."/>
            <person name="Mardis E.R."/>
            <person name="Wilson R.K."/>
        </authorList>
    </citation>
    <scope>NUCLEOTIDE SEQUENCE [LARGE SCALE GENOMIC DNA]</scope>
    <source>
        <strain evidence="1 2">DSM 14838</strain>
    </source>
</reference>
<protein>
    <submittedName>
        <fullName evidence="1">Uncharacterized protein</fullName>
    </submittedName>
</protein>
<dbReference type="Proteomes" id="UP000003711">
    <property type="component" value="Unassembled WGS sequence"/>
</dbReference>